<sequence length="85" mass="10373">MARGFTPNRWNWSQEDNKWVFIESKDSGELVYYYQINPPKEFTELILKIKILNDKLIVCKDPKENSKIFREMMKMSKRMQFMSKM</sequence>
<gene>
    <name evidence="1" type="ORF">S03H2_34851</name>
</gene>
<dbReference type="AlphaFoldDB" id="X1GP01"/>
<dbReference type="EMBL" id="BARU01021287">
    <property type="protein sequence ID" value="GAH58907.1"/>
    <property type="molecule type" value="Genomic_DNA"/>
</dbReference>
<reference evidence="1" key="1">
    <citation type="journal article" date="2014" name="Front. Microbiol.">
        <title>High frequency of phylogenetically diverse reductive dehalogenase-homologous genes in deep subseafloor sedimentary metagenomes.</title>
        <authorList>
            <person name="Kawai M."/>
            <person name="Futagami T."/>
            <person name="Toyoda A."/>
            <person name="Takaki Y."/>
            <person name="Nishi S."/>
            <person name="Hori S."/>
            <person name="Arai W."/>
            <person name="Tsubouchi T."/>
            <person name="Morono Y."/>
            <person name="Uchiyama I."/>
            <person name="Ito T."/>
            <person name="Fujiyama A."/>
            <person name="Inagaki F."/>
            <person name="Takami H."/>
        </authorList>
    </citation>
    <scope>NUCLEOTIDE SEQUENCE</scope>
    <source>
        <strain evidence="1">Expedition CK06-06</strain>
    </source>
</reference>
<evidence type="ECO:0000313" key="1">
    <source>
        <dbReference type="EMBL" id="GAH58907.1"/>
    </source>
</evidence>
<accession>X1GP01</accession>
<name>X1GP01_9ZZZZ</name>
<protein>
    <submittedName>
        <fullName evidence="1">Uncharacterized protein</fullName>
    </submittedName>
</protein>
<proteinExistence type="predicted"/>
<organism evidence="1">
    <name type="scientific">marine sediment metagenome</name>
    <dbReference type="NCBI Taxonomy" id="412755"/>
    <lineage>
        <taxon>unclassified sequences</taxon>
        <taxon>metagenomes</taxon>
        <taxon>ecological metagenomes</taxon>
    </lineage>
</organism>
<comment type="caution">
    <text evidence="1">The sequence shown here is derived from an EMBL/GenBank/DDBJ whole genome shotgun (WGS) entry which is preliminary data.</text>
</comment>